<gene>
    <name evidence="2" type="ORF">LARSCL_LOCUS18120</name>
</gene>
<feature type="domain" description="BTB" evidence="1">
    <location>
        <begin position="138"/>
        <end position="205"/>
    </location>
</feature>
<protein>
    <recommendedName>
        <fullName evidence="1">BTB domain-containing protein</fullName>
    </recommendedName>
</protein>
<name>A0AAV2BB59_9ARAC</name>
<evidence type="ECO:0000259" key="1">
    <source>
        <dbReference type="PROSITE" id="PS50097"/>
    </source>
</evidence>
<keyword evidence="3" id="KW-1185">Reference proteome</keyword>
<organism evidence="2 3">
    <name type="scientific">Larinioides sclopetarius</name>
    <dbReference type="NCBI Taxonomy" id="280406"/>
    <lineage>
        <taxon>Eukaryota</taxon>
        <taxon>Metazoa</taxon>
        <taxon>Ecdysozoa</taxon>
        <taxon>Arthropoda</taxon>
        <taxon>Chelicerata</taxon>
        <taxon>Arachnida</taxon>
        <taxon>Araneae</taxon>
        <taxon>Araneomorphae</taxon>
        <taxon>Entelegynae</taxon>
        <taxon>Araneoidea</taxon>
        <taxon>Araneidae</taxon>
        <taxon>Larinioides</taxon>
    </lineage>
</organism>
<proteinExistence type="predicted"/>
<dbReference type="PROSITE" id="PS50097">
    <property type="entry name" value="BTB"/>
    <property type="match status" value="1"/>
</dbReference>
<evidence type="ECO:0000313" key="2">
    <source>
        <dbReference type="EMBL" id="CAL1293292.1"/>
    </source>
</evidence>
<dbReference type="InterPro" id="IPR000210">
    <property type="entry name" value="BTB/POZ_dom"/>
</dbReference>
<dbReference type="SUPFAM" id="SSF54695">
    <property type="entry name" value="POZ domain"/>
    <property type="match status" value="1"/>
</dbReference>
<dbReference type="EMBL" id="CAXIEN010000323">
    <property type="protein sequence ID" value="CAL1293292.1"/>
    <property type="molecule type" value="Genomic_DNA"/>
</dbReference>
<dbReference type="PANTHER" id="PTHR24413">
    <property type="entry name" value="SPECKLE-TYPE POZ PROTEIN"/>
    <property type="match status" value="1"/>
</dbReference>
<sequence length="309" mass="35497">MNIEINPIATKGIKLCKCQMFLLDATGKRTKCGRCELLPNAEETNAPCVFTLSLIRRNLTANINLYLPNDVLMLQYEIEFSTGRQTTKSLKPDSNQNLQIVTHNIAANNFPYSAEKYSASSLSWKDDLLSMYFDGFFCDIKLKTSSKIFPVHSLILRIRSPVFNDIMAADDLKGLKEYVSIEDMDENTVRKMILFLYTDTLDKIDWESAKNLYSASKKYEITSLKLLCSSFLKENIEPTNCCDILHMADMYQDHNLLSAVECFISKHDKDVLDSHFWRNLEEKNTMLACRTLRKLYMEKLAEIISLGLL</sequence>
<dbReference type="InterPro" id="IPR011333">
    <property type="entry name" value="SKP1/BTB/POZ_sf"/>
</dbReference>
<dbReference type="SMART" id="SM00225">
    <property type="entry name" value="BTB"/>
    <property type="match status" value="1"/>
</dbReference>
<dbReference type="Gene3D" id="3.30.710.10">
    <property type="entry name" value="Potassium Channel Kv1.1, Chain A"/>
    <property type="match status" value="1"/>
</dbReference>
<dbReference type="AlphaFoldDB" id="A0AAV2BB59"/>
<dbReference type="Gene3D" id="1.25.40.420">
    <property type="match status" value="1"/>
</dbReference>
<dbReference type="Proteomes" id="UP001497382">
    <property type="component" value="Unassembled WGS sequence"/>
</dbReference>
<dbReference type="CDD" id="cd18186">
    <property type="entry name" value="BTB_POZ_ZBTB_KLHL-like"/>
    <property type="match status" value="1"/>
</dbReference>
<reference evidence="2 3" key="1">
    <citation type="submission" date="2024-04" db="EMBL/GenBank/DDBJ databases">
        <authorList>
            <person name="Rising A."/>
            <person name="Reimegard J."/>
            <person name="Sonavane S."/>
            <person name="Akerstrom W."/>
            <person name="Nylinder S."/>
            <person name="Hedman E."/>
            <person name="Kallberg Y."/>
        </authorList>
    </citation>
    <scope>NUCLEOTIDE SEQUENCE [LARGE SCALE GENOMIC DNA]</scope>
</reference>
<accession>A0AAV2BB59</accession>
<dbReference type="CDD" id="cd14733">
    <property type="entry name" value="BACK"/>
    <property type="match status" value="1"/>
</dbReference>
<comment type="caution">
    <text evidence="2">The sequence shown here is derived from an EMBL/GenBank/DDBJ whole genome shotgun (WGS) entry which is preliminary data.</text>
</comment>
<dbReference type="Pfam" id="PF00651">
    <property type="entry name" value="BTB"/>
    <property type="match status" value="1"/>
</dbReference>
<evidence type="ECO:0000313" key="3">
    <source>
        <dbReference type="Proteomes" id="UP001497382"/>
    </source>
</evidence>